<dbReference type="InterPro" id="IPR051681">
    <property type="entry name" value="Ser/Thr_Kinases-Pseudokinases"/>
</dbReference>
<dbReference type="InterPro" id="IPR017441">
    <property type="entry name" value="Protein_kinase_ATP_BS"/>
</dbReference>
<keyword evidence="6 13" id="KW-0418">Kinase</keyword>
<evidence type="ECO:0000256" key="8">
    <source>
        <dbReference type="ARBA" id="ARBA00047899"/>
    </source>
</evidence>
<evidence type="ECO:0000256" key="9">
    <source>
        <dbReference type="ARBA" id="ARBA00048679"/>
    </source>
</evidence>
<dbReference type="InterPro" id="IPR008271">
    <property type="entry name" value="Ser/Thr_kinase_AS"/>
</dbReference>
<dbReference type="GO" id="GO:0006950">
    <property type="term" value="P:response to stress"/>
    <property type="evidence" value="ECO:0007669"/>
    <property type="project" value="UniProtKB-ARBA"/>
</dbReference>
<sequence>MSRPNIFREVVGSHKAPVQPLSSKPIHSFTHARSPSWTEGVSSPAGRRMKVKDVSQYMIDAAKENPQLAQKLHDVLLESGVVAPRNLFSEVYSEPMEATVEIKSVAESSDEKGKEFGTIQQGRNQSNLGPVRFLPPLPRPQSKANTHDLREHSGPGLGHLSDHSKIGRQSDSSHSETPTDYPRNVPVAVAAAAVVASSMVVAAAKSANSDSSTLELSAAAAAAVVATAATMSRQLELNSHGNGDAGSGGLHGENSGGERISDRSTGNESSKSDAAIDDVAECEILWEEVTVAERIGLGSYGEVYRGDWHGTAVAVKKFIDQDITGEALEEFRSEVRMMRRLRHPNIVLFMGAVTRPPNLSIVTEFLPRGSLYRLIHRPNNQLDERKRLRMALDAARGMNYLHSCNPVIVHRDLKSPNLLVDKNWVVKVCDFGLSRMKLSTYLSSKSTAGTAEWMAPEVLRNEPADEKCDVYSYGVILWELFTLQQPWGKMNPMQVVGAVGFQHRRLEIPDFVDPGIADIIRKCWQTDPRLRPSFVEIMASLKQLQKPVMGPNIQRAVVPISSSLTTDEQEL</sequence>
<feature type="compositionally biased region" description="Polar residues" evidence="11">
    <location>
        <begin position="118"/>
        <end position="128"/>
    </location>
</feature>
<name>A0ABD1C485_CARAN</name>
<keyword evidence="4" id="KW-0808">Transferase</keyword>
<comment type="similarity">
    <text evidence="1">Belongs to the protein kinase superfamily. TKL Ser/Thr protein kinase family. RAF subfamily.</text>
</comment>
<dbReference type="PRINTS" id="PR00109">
    <property type="entry name" value="TYRKINASE"/>
</dbReference>
<feature type="region of interest" description="Disordered" evidence="11">
    <location>
        <begin position="1"/>
        <end position="46"/>
    </location>
</feature>
<feature type="compositionally biased region" description="Polar residues" evidence="11">
    <location>
        <begin position="31"/>
        <end position="41"/>
    </location>
</feature>
<dbReference type="GO" id="GO:0010182">
    <property type="term" value="P:sugar mediated signaling pathway"/>
    <property type="evidence" value="ECO:0007669"/>
    <property type="project" value="UniProtKB-ARBA"/>
</dbReference>
<gene>
    <name evidence="13" type="ORF">V5N11_031193</name>
</gene>
<evidence type="ECO:0000313" key="14">
    <source>
        <dbReference type="Proteomes" id="UP001558713"/>
    </source>
</evidence>
<evidence type="ECO:0000256" key="7">
    <source>
        <dbReference type="ARBA" id="ARBA00022840"/>
    </source>
</evidence>
<dbReference type="Proteomes" id="UP001558713">
    <property type="component" value="Unassembled WGS sequence"/>
</dbReference>
<dbReference type="SUPFAM" id="SSF56112">
    <property type="entry name" value="Protein kinase-like (PK-like)"/>
    <property type="match status" value="1"/>
</dbReference>
<organism evidence="13 14">
    <name type="scientific">Cardamine amara subsp. amara</name>
    <dbReference type="NCBI Taxonomy" id="228776"/>
    <lineage>
        <taxon>Eukaryota</taxon>
        <taxon>Viridiplantae</taxon>
        <taxon>Streptophyta</taxon>
        <taxon>Embryophyta</taxon>
        <taxon>Tracheophyta</taxon>
        <taxon>Spermatophyta</taxon>
        <taxon>Magnoliopsida</taxon>
        <taxon>eudicotyledons</taxon>
        <taxon>Gunneridae</taxon>
        <taxon>Pentapetalae</taxon>
        <taxon>rosids</taxon>
        <taxon>malvids</taxon>
        <taxon>Brassicales</taxon>
        <taxon>Brassicaceae</taxon>
        <taxon>Cardamineae</taxon>
        <taxon>Cardamine</taxon>
    </lineage>
</organism>
<dbReference type="Gene3D" id="3.30.200.20">
    <property type="entry name" value="Phosphorylase Kinase, domain 1"/>
    <property type="match status" value="1"/>
</dbReference>
<evidence type="ECO:0000256" key="5">
    <source>
        <dbReference type="ARBA" id="ARBA00022741"/>
    </source>
</evidence>
<dbReference type="PROSITE" id="PS00108">
    <property type="entry name" value="PROTEIN_KINASE_ST"/>
    <property type="match status" value="1"/>
</dbReference>
<feature type="region of interest" description="Disordered" evidence="11">
    <location>
        <begin position="237"/>
        <end position="274"/>
    </location>
</feature>
<feature type="domain" description="Protein kinase" evidence="12">
    <location>
        <begin position="289"/>
        <end position="549"/>
    </location>
</feature>
<comment type="catalytic activity">
    <reaction evidence="9">
        <text>L-seryl-[protein] + ATP = O-phospho-L-seryl-[protein] + ADP + H(+)</text>
        <dbReference type="Rhea" id="RHEA:17989"/>
        <dbReference type="Rhea" id="RHEA-COMP:9863"/>
        <dbReference type="Rhea" id="RHEA-COMP:11604"/>
        <dbReference type="ChEBI" id="CHEBI:15378"/>
        <dbReference type="ChEBI" id="CHEBI:29999"/>
        <dbReference type="ChEBI" id="CHEBI:30616"/>
        <dbReference type="ChEBI" id="CHEBI:83421"/>
        <dbReference type="ChEBI" id="CHEBI:456216"/>
        <dbReference type="EC" id="2.7.11.1"/>
    </reaction>
</comment>
<dbReference type="EC" id="2.7.11.1" evidence="2"/>
<dbReference type="SMART" id="SM00220">
    <property type="entry name" value="S_TKc"/>
    <property type="match status" value="1"/>
</dbReference>
<keyword evidence="3" id="KW-0723">Serine/threonine-protein kinase</keyword>
<dbReference type="PANTHER" id="PTHR44329">
    <property type="entry name" value="SERINE/THREONINE-PROTEIN KINASE TNNI3K-RELATED"/>
    <property type="match status" value="1"/>
</dbReference>
<feature type="compositionally biased region" description="Gly residues" evidence="11">
    <location>
        <begin position="243"/>
        <end position="255"/>
    </location>
</feature>
<evidence type="ECO:0000313" key="13">
    <source>
        <dbReference type="EMBL" id="KAL1224041.1"/>
    </source>
</evidence>
<dbReference type="InterPro" id="IPR000719">
    <property type="entry name" value="Prot_kinase_dom"/>
</dbReference>
<keyword evidence="7 10" id="KW-0067">ATP-binding</keyword>
<evidence type="ECO:0000256" key="10">
    <source>
        <dbReference type="PROSITE-ProRule" id="PRU10141"/>
    </source>
</evidence>
<accession>A0ABD1C485</accession>
<comment type="caution">
    <text evidence="13">The sequence shown here is derived from an EMBL/GenBank/DDBJ whole genome shotgun (WGS) entry which is preliminary data.</text>
</comment>
<dbReference type="Pfam" id="PF07714">
    <property type="entry name" value="PK_Tyr_Ser-Thr"/>
    <property type="match status" value="1"/>
</dbReference>
<protein>
    <recommendedName>
        <fullName evidence="2">non-specific serine/threonine protein kinase</fullName>
        <ecNumber evidence="2">2.7.11.1</ecNumber>
    </recommendedName>
</protein>
<feature type="region of interest" description="Disordered" evidence="11">
    <location>
        <begin position="105"/>
        <end position="182"/>
    </location>
</feature>
<dbReference type="GO" id="GO:0004674">
    <property type="term" value="F:protein serine/threonine kinase activity"/>
    <property type="evidence" value="ECO:0007669"/>
    <property type="project" value="UniProtKB-KW"/>
</dbReference>
<keyword evidence="5 10" id="KW-0547">Nucleotide-binding</keyword>
<evidence type="ECO:0000256" key="6">
    <source>
        <dbReference type="ARBA" id="ARBA00022777"/>
    </source>
</evidence>
<dbReference type="InterPro" id="IPR001245">
    <property type="entry name" value="Ser-Thr/Tyr_kinase_cat_dom"/>
</dbReference>
<dbReference type="PROSITE" id="PS50011">
    <property type="entry name" value="PROTEIN_KINASE_DOM"/>
    <property type="match status" value="1"/>
</dbReference>
<evidence type="ECO:0000256" key="11">
    <source>
        <dbReference type="SAM" id="MobiDB-lite"/>
    </source>
</evidence>
<feature type="binding site" evidence="10">
    <location>
        <position position="317"/>
    </location>
    <ligand>
        <name>ATP</name>
        <dbReference type="ChEBI" id="CHEBI:30616"/>
    </ligand>
</feature>
<dbReference type="GO" id="GO:0005524">
    <property type="term" value="F:ATP binding"/>
    <property type="evidence" value="ECO:0007669"/>
    <property type="project" value="UniProtKB-UniRule"/>
</dbReference>
<evidence type="ECO:0000256" key="1">
    <source>
        <dbReference type="ARBA" id="ARBA00010507"/>
    </source>
</evidence>
<dbReference type="EMBL" id="JBANAX010000058">
    <property type="protein sequence ID" value="KAL1224041.1"/>
    <property type="molecule type" value="Genomic_DNA"/>
</dbReference>
<proteinExistence type="inferred from homology"/>
<feature type="compositionally biased region" description="Polar residues" evidence="11">
    <location>
        <begin position="167"/>
        <end position="178"/>
    </location>
</feature>
<keyword evidence="14" id="KW-1185">Reference proteome</keyword>
<dbReference type="PANTHER" id="PTHR44329:SF68">
    <property type="entry name" value="PROTEIN KINASE SUPERFAMILY PROTEIN"/>
    <property type="match status" value="1"/>
</dbReference>
<dbReference type="CDD" id="cd13999">
    <property type="entry name" value="STKc_MAP3K-like"/>
    <property type="match status" value="1"/>
</dbReference>
<dbReference type="PROSITE" id="PS00107">
    <property type="entry name" value="PROTEIN_KINASE_ATP"/>
    <property type="match status" value="1"/>
</dbReference>
<reference evidence="13 14" key="1">
    <citation type="submission" date="2024-04" db="EMBL/GenBank/DDBJ databases">
        <title>Genome assembly C_amara_ONT_v2.</title>
        <authorList>
            <person name="Yant L."/>
            <person name="Moore C."/>
            <person name="Slenker M."/>
        </authorList>
    </citation>
    <scope>NUCLEOTIDE SEQUENCE [LARGE SCALE GENOMIC DNA]</scope>
    <source>
        <tissue evidence="13">Leaf</tissue>
    </source>
</reference>
<evidence type="ECO:0000259" key="12">
    <source>
        <dbReference type="PROSITE" id="PS50011"/>
    </source>
</evidence>
<comment type="catalytic activity">
    <reaction evidence="8">
        <text>L-threonyl-[protein] + ATP = O-phospho-L-threonyl-[protein] + ADP + H(+)</text>
        <dbReference type="Rhea" id="RHEA:46608"/>
        <dbReference type="Rhea" id="RHEA-COMP:11060"/>
        <dbReference type="Rhea" id="RHEA-COMP:11605"/>
        <dbReference type="ChEBI" id="CHEBI:15378"/>
        <dbReference type="ChEBI" id="CHEBI:30013"/>
        <dbReference type="ChEBI" id="CHEBI:30616"/>
        <dbReference type="ChEBI" id="CHEBI:61977"/>
        <dbReference type="ChEBI" id="CHEBI:456216"/>
        <dbReference type="EC" id="2.7.11.1"/>
    </reaction>
</comment>
<dbReference type="FunFam" id="3.30.200.20:FF:000060">
    <property type="entry name" value="Serine/threonine-protein kinase isoform 1"/>
    <property type="match status" value="1"/>
</dbReference>
<dbReference type="InterPro" id="IPR011009">
    <property type="entry name" value="Kinase-like_dom_sf"/>
</dbReference>
<evidence type="ECO:0000256" key="4">
    <source>
        <dbReference type="ARBA" id="ARBA00022679"/>
    </source>
</evidence>
<evidence type="ECO:0000256" key="2">
    <source>
        <dbReference type="ARBA" id="ARBA00012513"/>
    </source>
</evidence>
<evidence type="ECO:0000256" key="3">
    <source>
        <dbReference type="ARBA" id="ARBA00022527"/>
    </source>
</evidence>
<dbReference type="Gene3D" id="1.10.510.10">
    <property type="entry name" value="Transferase(Phosphotransferase) domain 1"/>
    <property type="match status" value="1"/>
</dbReference>
<dbReference type="FunFam" id="1.10.510.10:FF:000193">
    <property type="entry name" value="Serine/threonine-protein kinase CTR1"/>
    <property type="match status" value="1"/>
</dbReference>
<dbReference type="AlphaFoldDB" id="A0ABD1C485"/>